<dbReference type="OrthoDB" id="5986054at2759"/>
<dbReference type="Proteomes" id="UP001153737">
    <property type="component" value="Chromosome 13"/>
</dbReference>
<evidence type="ECO:0000259" key="1">
    <source>
        <dbReference type="PROSITE" id="PS51465"/>
    </source>
</evidence>
<organism evidence="2 3">
    <name type="scientific">Phaedon cochleariae</name>
    <name type="common">Mustard beetle</name>
    <dbReference type="NCBI Taxonomy" id="80249"/>
    <lineage>
        <taxon>Eukaryota</taxon>
        <taxon>Metazoa</taxon>
        <taxon>Ecdysozoa</taxon>
        <taxon>Arthropoda</taxon>
        <taxon>Hexapoda</taxon>
        <taxon>Insecta</taxon>
        <taxon>Pterygota</taxon>
        <taxon>Neoptera</taxon>
        <taxon>Endopterygota</taxon>
        <taxon>Coleoptera</taxon>
        <taxon>Polyphaga</taxon>
        <taxon>Cucujiformia</taxon>
        <taxon>Chrysomeloidea</taxon>
        <taxon>Chrysomelidae</taxon>
        <taxon>Chrysomelinae</taxon>
        <taxon>Chrysomelini</taxon>
        <taxon>Phaedon</taxon>
    </lineage>
</organism>
<evidence type="ECO:0000313" key="3">
    <source>
        <dbReference type="Proteomes" id="UP001153737"/>
    </source>
</evidence>
<protein>
    <recommendedName>
        <fullName evidence="1">Kazal-like domain-containing protein</fullName>
    </recommendedName>
</protein>
<dbReference type="EMBL" id="OU896719">
    <property type="protein sequence ID" value="CAG9816354.1"/>
    <property type="molecule type" value="Genomic_DNA"/>
</dbReference>
<dbReference type="InterPro" id="IPR002350">
    <property type="entry name" value="Kazal_dom"/>
</dbReference>
<sequence>MVFSSTVYTVTRGPLRPYSTPEKTGWMRDKSRFDQLQRGSGKDHRAFGEKELQIISSYDETCNPKSCSHTGDNEKPVCSSDGLTYPNRCIFEKTRCLYRNLTITKRGPCKKQRPCQEWDTFNINNRVYNNR</sequence>
<reference evidence="2" key="2">
    <citation type="submission" date="2022-10" db="EMBL/GenBank/DDBJ databases">
        <authorList>
            <consortium name="ENA_rothamsted_submissions"/>
            <consortium name="culmorum"/>
            <person name="King R."/>
        </authorList>
    </citation>
    <scope>NUCLEOTIDE SEQUENCE</scope>
</reference>
<dbReference type="SMART" id="SM00280">
    <property type="entry name" value="KAZAL"/>
    <property type="match status" value="1"/>
</dbReference>
<dbReference type="InterPro" id="IPR036058">
    <property type="entry name" value="Kazal_dom_sf"/>
</dbReference>
<evidence type="ECO:0000313" key="2">
    <source>
        <dbReference type="EMBL" id="CAG9816354.1"/>
    </source>
</evidence>
<dbReference type="Gene3D" id="3.30.60.30">
    <property type="match status" value="1"/>
</dbReference>
<dbReference type="CDD" id="cd00104">
    <property type="entry name" value="KAZAL_FS"/>
    <property type="match status" value="1"/>
</dbReference>
<proteinExistence type="predicted"/>
<feature type="domain" description="Kazal-like" evidence="1">
    <location>
        <begin position="56"/>
        <end position="111"/>
    </location>
</feature>
<dbReference type="SUPFAM" id="SSF100895">
    <property type="entry name" value="Kazal-type serine protease inhibitors"/>
    <property type="match status" value="1"/>
</dbReference>
<dbReference type="PROSITE" id="PS51465">
    <property type="entry name" value="KAZAL_2"/>
    <property type="match status" value="1"/>
</dbReference>
<gene>
    <name evidence="2" type="ORF">PHAECO_LOCUS3571</name>
</gene>
<name>A0A9N9SGM3_PHACE</name>
<dbReference type="AlphaFoldDB" id="A0A9N9SGM3"/>
<accession>A0A9N9SGM3</accession>
<keyword evidence="3" id="KW-1185">Reference proteome</keyword>
<reference evidence="2" key="1">
    <citation type="submission" date="2022-01" db="EMBL/GenBank/DDBJ databases">
        <authorList>
            <person name="King R."/>
        </authorList>
    </citation>
    <scope>NUCLEOTIDE SEQUENCE</scope>
</reference>
<dbReference type="Pfam" id="PF07648">
    <property type="entry name" value="Kazal_2"/>
    <property type="match status" value="1"/>
</dbReference>